<reference evidence="1" key="1">
    <citation type="submission" date="2014-07" db="EMBL/GenBank/DDBJ databases">
        <title>Identification of a novel salt tolerance gene in wild soybean by whole-genome sequencing.</title>
        <authorList>
            <person name="Lam H.-M."/>
            <person name="Qi X."/>
            <person name="Li M.-W."/>
            <person name="Liu X."/>
            <person name="Xie M."/>
            <person name="Ni M."/>
            <person name="Xu X."/>
        </authorList>
    </citation>
    <scope>NUCLEOTIDE SEQUENCE [LARGE SCALE GENOMIC DNA]</scope>
    <source>
        <tissue evidence="1">Root</tissue>
    </source>
</reference>
<dbReference type="EMBL" id="KN650361">
    <property type="protein sequence ID" value="KHN31985.1"/>
    <property type="molecule type" value="Genomic_DNA"/>
</dbReference>
<name>A0A0B2RF96_GLYSO</name>
<organism evidence="1">
    <name type="scientific">Glycine soja</name>
    <name type="common">Wild soybean</name>
    <dbReference type="NCBI Taxonomy" id="3848"/>
    <lineage>
        <taxon>Eukaryota</taxon>
        <taxon>Viridiplantae</taxon>
        <taxon>Streptophyta</taxon>
        <taxon>Embryophyta</taxon>
        <taxon>Tracheophyta</taxon>
        <taxon>Spermatophyta</taxon>
        <taxon>Magnoliopsida</taxon>
        <taxon>eudicotyledons</taxon>
        <taxon>Gunneridae</taxon>
        <taxon>Pentapetalae</taxon>
        <taxon>rosids</taxon>
        <taxon>fabids</taxon>
        <taxon>Fabales</taxon>
        <taxon>Fabaceae</taxon>
        <taxon>Papilionoideae</taxon>
        <taxon>50 kb inversion clade</taxon>
        <taxon>NPAAA clade</taxon>
        <taxon>indigoferoid/millettioid clade</taxon>
        <taxon>Phaseoleae</taxon>
        <taxon>Glycine</taxon>
        <taxon>Glycine subgen. Soja</taxon>
    </lineage>
</organism>
<gene>
    <name evidence="1" type="ORF">glysoja_025819</name>
</gene>
<accession>A0A0B2RF96</accession>
<proteinExistence type="predicted"/>
<feature type="non-terminal residue" evidence="1">
    <location>
        <position position="1"/>
    </location>
</feature>
<sequence length="63" mass="7258">HDIDYDSIGNITSTFEVCLGTQPSIRSVYLQRRTLLHDKQKHLQLQADLVELILECFGNENNN</sequence>
<evidence type="ECO:0000313" key="1">
    <source>
        <dbReference type="EMBL" id="KHN31985.1"/>
    </source>
</evidence>
<dbReference type="AlphaFoldDB" id="A0A0B2RF96"/>
<dbReference type="Proteomes" id="UP000053555">
    <property type="component" value="Unassembled WGS sequence"/>
</dbReference>
<protein>
    <submittedName>
        <fullName evidence="1">Uncharacterized protein</fullName>
    </submittedName>
</protein>